<evidence type="ECO:0000313" key="2">
    <source>
        <dbReference type="Proteomes" id="UP000002774"/>
    </source>
</evidence>
<dbReference type="Proteomes" id="UP000002774">
    <property type="component" value="Chromosome"/>
</dbReference>
<name>H1YIK2_9SPHI</name>
<dbReference type="HOGENOM" id="CLU_1738452_0_0_10"/>
<dbReference type="EMBL" id="CM001403">
    <property type="protein sequence ID" value="EHQ26568.1"/>
    <property type="molecule type" value="Genomic_DNA"/>
</dbReference>
<dbReference type="AlphaFoldDB" id="H1YIK2"/>
<gene>
    <name evidence="1" type="ORF">Mucpa_2446</name>
</gene>
<dbReference type="STRING" id="714943.Mucpa_2446"/>
<organism evidence="1 2">
    <name type="scientific">Mucilaginibacter paludis DSM 18603</name>
    <dbReference type="NCBI Taxonomy" id="714943"/>
    <lineage>
        <taxon>Bacteria</taxon>
        <taxon>Pseudomonadati</taxon>
        <taxon>Bacteroidota</taxon>
        <taxon>Sphingobacteriia</taxon>
        <taxon>Sphingobacteriales</taxon>
        <taxon>Sphingobacteriaceae</taxon>
        <taxon>Mucilaginibacter</taxon>
    </lineage>
</organism>
<accession>H1YIK2</accession>
<sequence length="150" mass="17060">MQMQTTFFNRTRAFLREVKRGFAHTVLLPFKKCLANLAKSKCKIHLIVQESDGIDFNQTVYTVNVQIHNLKSIGLAAKEQAIEDIFEHVHNTAINDELHKWFVFGLIGNGRHISDLTPEQLNKLACELPGLILAIYNYRLAQRKEAGNGV</sequence>
<reference evidence="1" key="1">
    <citation type="submission" date="2011-09" db="EMBL/GenBank/DDBJ databases">
        <title>The permanent draft genome of Mucilaginibacter paludis DSM 18603.</title>
        <authorList>
            <consortium name="US DOE Joint Genome Institute (JGI-PGF)"/>
            <person name="Lucas S."/>
            <person name="Han J."/>
            <person name="Lapidus A."/>
            <person name="Bruce D."/>
            <person name="Goodwin L."/>
            <person name="Pitluck S."/>
            <person name="Peters L."/>
            <person name="Kyrpides N."/>
            <person name="Mavromatis K."/>
            <person name="Ivanova N."/>
            <person name="Mikhailova N."/>
            <person name="Held B."/>
            <person name="Detter J.C."/>
            <person name="Tapia R."/>
            <person name="Han C."/>
            <person name="Land M."/>
            <person name="Hauser L."/>
            <person name="Markowitz V."/>
            <person name="Cheng J.-F."/>
            <person name="Hugenholtz P."/>
            <person name="Woyke T."/>
            <person name="Wu D."/>
            <person name="Tindall B."/>
            <person name="Brambilla E."/>
            <person name="Klenk H.-P."/>
            <person name="Eisen J.A."/>
        </authorList>
    </citation>
    <scope>NUCLEOTIDE SEQUENCE [LARGE SCALE GENOMIC DNA]</scope>
    <source>
        <strain evidence="1">DSM 18603</strain>
    </source>
</reference>
<proteinExistence type="predicted"/>
<keyword evidence="2" id="KW-1185">Reference proteome</keyword>
<protein>
    <submittedName>
        <fullName evidence="1">Uncharacterized protein</fullName>
    </submittedName>
</protein>
<evidence type="ECO:0000313" key="1">
    <source>
        <dbReference type="EMBL" id="EHQ26568.1"/>
    </source>
</evidence>